<accession>A0ABZ2F0S6</accession>
<dbReference type="EMBL" id="CP117523">
    <property type="protein sequence ID" value="WWD85348.1"/>
    <property type="molecule type" value="Genomic_DNA"/>
</dbReference>
<dbReference type="SUPFAM" id="SSF55874">
    <property type="entry name" value="ATPase domain of HSP90 chaperone/DNA topoisomerase II/histidine kinase"/>
    <property type="match status" value="1"/>
</dbReference>
<name>A0ABZ2F0S6_9FIRM</name>
<protein>
    <recommendedName>
        <fullName evidence="2">Sensor histidine kinase NatK-like C-terminal domain-containing protein</fullName>
    </recommendedName>
</protein>
<reference evidence="3 4" key="1">
    <citation type="journal article" date="2023" name="PLoS ONE">
        <title>Genome-based metabolic and phylogenomic analysis of three Terrisporobacter species.</title>
        <authorList>
            <person name="Boer T."/>
            <person name="Bengelsdorf F.R."/>
            <person name="Bomeke M."/>
            <person name="Daniel R."/>
            <person name="Poehlein A."/>
        </authorList>
    </citation>
    <scope>NUCLEOTIDE SEQUENCE [LARGE SCALE GENOMIC DNA]</scope>
    <source>
        <strain evidence="3 4">DSM 1288</strain>
    </source>
</reference>
<evidence type="ECO:0000313" key="3">
    <source>
        <dbReference type="EMBL" id="WWD85348.1"/>
    </source>
</evidence>
<feature type="transmembrane region" description="Helical" evidence="1">
    <location>
        <begin position="205"/>
        <end position="225"/>
    </location>
</feature>
<dbReference type="Proteomes" id="UP001348492">
    <property type="component" value="Chromosome"/>
</dbReference>
<dbReference type="PANTHER" id="PTHR40448">
    <property type="entry name" value="TWO-COMPONENT SENSOR HISTIDINE KINASE"/>
    <property type="match status" value="1"/>
</dbReference>
<gene>
    <name evidence="3" type="ORF">TEGL_38160</name>
</gene>
<evidence type="ECO:0000259" key="2">
    <source>
        <dbReference type="Pfam" id="PF14501"/>
    </source>
</evidence>
<sequence>MLDFYKILCIMNMIIFIYCFFILMNRKGYRYKFKLNISFILILILTIFSIMMGIPFGGVSLWVLIPIILLLFLISKIIYEINTKKSFINSVMYSLVYILIECSIFWILSMTTNYLSEGIGALNLGVNSLIIFVGVYFFDKLEKLYNKNKYFLYIGLTIIINIFIIIFVNISTRKINDLYNIVMKNNIEYNNIINTVKISAFMESVFPYIIFIINIILMSIFLNSVKSEKEKAKMQFVNEKLDMQYKYYLMVKESQEKMKQVYHDMNNHMKNIKYLKDGNEDVDKYINNIENEVQSSKNIYNSGNVLLDIIFHEKSKDCIKNNINFNVSVDFSKCEFMEMIDISSIFSNLIDNGIEACNKIDNDMEKYITIKSTFIKGYFVVRCENSKINKVLFKDNKIFTSKKDKFLHGIGLESIKSSIKKYNGELKVKDSEYSFVVSIYIPVE</sequence>
<keyword evidence="4" id="KW-1185">Reference proteome</keyword>
<dbReference type="InterPro" id="IPR036890">
    <property type="entry name" value="HATPase_C_sf"/>
</dbReference>
<proteinExistence type="predicted"/>
<dbReference type="CDD" id="cd16935">
    <property type="entry name" value="HATPase_AgrC-ComD-like"/>
    <property type="match status" value="1"/>
</dbReference>
<feature type="transmembrane region" description="Helical" evidence="1">
    <location>
        <begin position="91"/>
        <end position="108"/>
    </location>
</feature>
<feature type="domain" description="Sensor histidine kinase NatK-like C-terminal" evidence="2">
    <location>
        <begin position="337"/>
        <end position="442"/>
    </location>
</feature>
<organism evidence="3 4">
    <name type="scientific">Terrisporobacter glycolicus ATCC 14880 = DSM 1288</name>
    <dbReference type="NCBI Taxonomy" id="1121315"/>
    <lineage>
        <taxon>Bacteria</taxon>
        <taxon>Bacillati</taxon>
        <taxon>Bacillota</taxon>
        <taxon>Clostridia</taxon>
        <taxon>Peptostreptococcales</taxon>
        <taxon>Peptostreptococcaceae</taxon>
        <taxon>Terrisporobacter</taxon>
    </lineage>
</organism>
<feature type="transmembrane region" description="Helical" evidence="1">
    <location>
        <begin position="5"/>
        <end position="23"/>
    </location>
</feature>
<feature type="transmembrane region" description="Helical" evidence="1">
    <location>
        <begin position="120"/>
        <end position="138"/>
    </location>
</feature>
<dbReference type="Pfam" id="PF14501">
    <property type="entry name" value="HATPase_c_5"/>
    <property type="match status" value="1"/>
</dbReference>
<dbReference type="Gene3D" id="3.30.565.10">
    <property type="entry name" value="Histidine kinase-like ATPase, C-terminal domain"/>
    <property type="match status" value="1"/>
</dbReference>
<keyword evidence="1" id="KW-0812">Transmembrane</keyword>
<evidence type="ECO:0000313" key="4">
    <source>
        <dbReference type="Proteomes" id="UP001348492"/>
    </source>
</evidence>
<dbReference type="InterPro" id="IPR032834">
    <property type="entry name" value="NatK-like_C"/>
</dbReference>
<keyword evidence="1" id="KW-0472">Membrane</keyword>
<feature type="transmembrane region" description="Helical" evidence="1">
    <location>
        <begin position="150"/>
        <end position="170"/>
    </location>
</feature>
<dbReference type="PANTHER" id="PTHR40448:SF1">
    <property type="entry name" value="TWO-COMPONENT SENSOR HISTIDINE KINASE"/>
    <property type="match status" value="1"/>
</dbReference>
<feature type="transmembrane region" description="Helical" evidence="1">
    <location>
        <begin position="60"/>
        <end position="79"/>
    </location>
</feature>
<feature type="transmembrane region" description="Helical" evidence="1">
    <location>
        <begin position="35"/>
        <end position="54"/>
    </location>
</feature>
<evidence type="ECO:0000256" key="1">
    <source>
        <dbReference type="SAM" id="Phobius"/>
    </source>
</evidence>
<keyword evidence="1" id="KW-1133">Transmembrane helix</keyword>